<evidence type="ECO:0000313" key="1">
    <source>
        <dbReference type="EMBL" id="TPE58528.1"/>
    </source>
</evidence>
<comment type="caution">
    <text evidence="1">The sequence shown here is derived from an EMBL/GenBank/DDBJ whole genome shotgun (WGS) entry which is preliminary data.</text>
</comment>
<dbReference type="EMBL" id="VFSU01000034">
    <property type="protein sequence ID" value="TPE58528.1"/>
    <property type="molecule type" value="Genomic_DNA"/>
</dbReference>
<sequence>MTAPAPLAGLNTKEDRADKVWALRAGLNVAALQCQFSPFLGTVPNYNALLRQHSDEMAESFKLMTGYFVRTQGPRIGQRAFDTYATRANQSWASFDGQISFCNKAAIVGRKALAIPKGQFAEFAATELPALRESVNQRQEPILLPKYEWAVVPVLTDPCQGKRRCR</sequence>
<evidence type="ECO:0000313" key="2">
    <source>
        <dbReference type="Proteomes" id="UP000319897"/>
    </source>
</evidence>
<name>A0A501XD33_9SPHN</name>
<proteinExistence type="predicted"/>
<dbReference type="AlphaFoldDB" id="A0A501XD33"/>
<accession>A0A501XD33</accession>
<reference evidence="1 2" key="1">
    <citation type="submission" date="2019-06" db="EMBL/GenBank/DDBJ databases">
        <authorList>
            <person name="Lee I."/>
            <person name="Jang G.I."/>
            <person name="Hwang C.Y."/>
        </authorList>
    </citation>
    <scope>NUCLEOTIDE SEQUENCE [LARGE SCALE GENOMIC DNA]</scope>
    <source>
        <strain evidence="1 2">PAMC 28131</strain>
    </source>
</reference>
<gene>
    <name evidence="1" type="ORF">FJQ54_15795</name>
</gene>
<dbReference type="RefSeq" id="WP_140929381.1">
    <property type="nucleotide sequence ID" value="NZ_VFSU01000034.1"/>
</dbReference>
<keyword evidence="2" id="KW-1185">Reference proteome</keyword>
<dbReference type="OrthoDB" id="7467144at2"/>
<protein>
    <submittedName>
        <fullName evidence="1">Uncharacterized protein</fullName>
    </submittedName>
</protein>
<organism evidence="1 2">
    <name type="scientific">Sandaracinobacter neustonicus</name>
    <dbReference type="NCBI Taxonomy" id="1715348"/>
    <lineage>
        <taxon>Bacteria</taxon>
        <taxon>Pseudomonadati</taxon>
        <taxon>Pseudomonadota</taxon>
        <taxon>Alphaproteobacteria</taxon>
        <taxon>Sphingomonadales</taxon>
        <taxon>Sphingosinicellaceae</taxon>
        <taxon>Sandaracinobacter</taxon>
    </lineage>
</organism>
<dbReference type="Proteomes" id="UP000319897">
    <property type="component" value="Unassembled WGS sequence"/>
</dbReference>